<gene>
    <name evidence="1" type="ORF">TSTA_087890</name>
</gene>
<dbReference type="GeneID" id="8100918"/>
<reference evidence="2" key="1">
    <citation type="journal article" date="2015" name="Genome Announc.">
        <title>Genome sequence of the AIDS-associated pathogen Penicillium marneffei (ATCC18224) and its near taxonomic relative Talaromyces stipitatus (ATCC10500).</title>
        <authorList>
            <person name="Nierman W.C."/>
            <person name="Fedorova-Abrams N.D."/>
            <person name="Andrianopoulos A."/>
        </authorList>
    </citation>
    <scope>NUCLEOTIDE SEQUENCE [LARGE SCALE GENOMIC DNA]</scope>
    <source>
        <strain evidence="2">ATCC 10500 / CBS 375.48 / QM 6759 / NRRL 1006</strain>
    </source>
</reference>
<dbReference type="STRING" id="441959.B8M289"/>
<protein>
    <submittedName>
        <fullName evidence="1">Uncharacterized protein</fullName>
    </submittedName>
</protein>
<dbReference type="RefSeq" id="XP_002478516.1">
    <property type="nucleotide sequence ID" value="XM_002478471.1"/>
</dbReference>
<evidence type="ECO:0000313" key="1">
    <source>
        <dbReference type="EMBL" id="EED21553.1"/>
    </source>
</evidence>
<accession>B8M289</accession>
<dbReference type="InParanoid" id="B8M289"/>
<dbReference type="PhylomeDB" id="B8M289"/>
<dbReference type="OrthoDB" id="4840035at2759"/>
<evidence type="ECO:0000313" key="2">
    <source>
        <dbReference type="Proteomes" id="UP000001745"/>
    </source>
</evidence>
<organism evidence="1 2">
    <name type="scientific">Talaromyces stipitatus (strain ATCC 10500 / CBS 375.48 / QM 6759 / NRRL 1006)</name>
    <name type="common">Penicillium stipitatum</name>
    <dbReference type="NCBI Taxonomy" id="441959"/>
    <lineage>
        <taxon>Eukaryota</taxon>
        <taxon>Fungi</taxon>
        <taxon>Dikarya</taxon>
        <taxon>Ascomycota</taxon>
        <taxon>Pezizomycotina</taxon>
        <taxon>Eurotiomycetes</taxon>
        <taxon>Eurotiomycetidae</taxon>
        <taxon>Eurotiales</taxon>
        <taxon>Trichocomaceae</taxon>
        <taxon>Talaromyces</taxon>
        <taxon>Talaromyces sect. Talaromyces</taxon>
    </lineage>
</organism>
<dbReference type="EMBL" id="EQ962653">
    <property type="protein sequence ID" value="EED21553.1"/>
    <property type="molecule type" value="Genomic_DNA"/>
</dbReference>
<dbReference type="Proteomes" id="UP000001745">
    <property type="component" value="Unassembled WGS sequence"/>
</dbReference>
<name>B8M289_TALSN</name>
<dbReference type="HOGENOM" id="CLU_903665_0_0_1"/>
<dbReference type="AlphaFoldDB" id="B8M289"/>
<keyword evidence="2" id="KW-1185">Reference proteome</keyword>
<sequence length="308" mass="34003">MPDIGGLAKNGSENELQRAASHRAVDYHSSFLDLTDDTESRPVSPSNRLEPDTCDYPFLTYTGNAEPPCQSSLIHVTIEKCIARAAPVSEGSHNAQRPISFHVPRHALEHVGKWALCSRIPEHQEYQKYRILWIDGGGSHPNHIHESLPTASELSRAHMVCIFFKCTPDLGHKDVKTSQENMSGQEVITVALLYGIIVQLTSLLPENIKEDSELHCIQLAALDGSLGSAPVALSAIRVLLDHAVANPIAFIIDGLPFAEGPSTNSFLRELVEMLRHRDNDPCTLLLFSTEGESEVLSETIKLHERLRV</sequence>
<proteinExistence type="predicted"/>
<dbReference type="VEuPathDB" id="FungiDB:TSTA_087890"/>